<protein>
    <submittedName>
        <fullName evidence="1">Uncharacterized protein</fullName>
    </submittedName>
</protein>
<sequence>MAAIRSRTISIALNGRIITLNSVIWPTSSQVMTSTPFT</sequence>
<evidence type="ECO:0000313" key="1">
    <source>
        <dbReference type="EMBL" id="SVA90588.1"/>
    </source>
</evidence>
<organism evidence="1">
    <name type="scientific">marine metagenome</name>
    <dbReference type="NCBI Taxonomy" id="408172"/>
    <lineage>
        <taxon>unclassified sequences</taxon>
        <taxon>metagenomes</taxon>
        <taxon>ecological metagenomes</taxon>
    </lineage>
</organism>
<reference evidence="1" key="1">
    <citation type="submission" date="2018-05" db="EMBL/GenBank/DDBJ databases">
        <authorList>
            <person name="Lanie J.A."/>
            <person name="Ng W.-L."/>
            <person name="Kazmierczak K.M."/>
            <person name="Andrzejewski T.M."/>
            <person name="Davidsen T.M."/>
            <person name="Wayne K.J."/>
            <person name="Tettelin H."/>
            <person name="Glass J.I."/>
            <person name="Rusch D."/>
            <person name="Podicherti R."/>
            <person name="Tsui H.-C.T."/>
            <person name="Winkler M.E."/>
        </authorList>
    </citation>
    <scope>NUCLEOTIDE SEQUENCE</scope>
</reference>
<accession>A0A381ZMN0</accession>
<dbReference type="EMBL" id="UINC01021951">
    <property type="protein sequence ID" value="SVA90588.1"/>
    <property type="molecule type" value="Genomic_DNA"/>
</dbReference>
<proteinExistence type="predicted"/>
<gene>
    <name evidence="1" type="ORF">METZ01_LOCUS143442</name>
</gene>
<dbReference type="AlphaFoldDB" id="A0A381ZMN0"/>
<name>A0A381ZMN0_9ZZZZ</name>